<evidence type="ECO:0000256" key="4">
    <source>
        <dbReference type="ARBA" id="ARBA00022989"/>
    </source>
</evidence>
<dbReference type="CDD" id="cd06173">
    <property type="entry name" value="MFS_MefA_like"/>
    <property type="match status" value="1"/>
</dbReference>
<evidence type="ECO:0000313" key="10">
    <source>
        <dbReference type="Proteomes" id="UP001271723"/>
    </source>
</evidence>
<dbReference type="Gene3D" id="1.20.1250.20">
    <property type="entry name" value="MFS general substrate transporter like domains"/>
    <property type="match status" value="1"/>
</dbReference>
<evidence type="ECO:0000313" key="9">
    <source>
        <dbReference type="EMBL" id="MDX2908378.1"/>
    </source>
</evidence>
<keyword evidence="4 7" id="KW-1133">Transmembrane helix</keyword>
<dbReference type="SUPFAM" id="SSF103473">
    <property type="entry name" value="MFS general substrate transporter"/>
    <property type="match status" value="1"/>
</dbReference>
<dbReference type="InterPro" id="IPR020846">
    <property type="entry name" value="MFS_dom"/>
</dbReference>
<dbReference type="InterPro" id="IPR036259">
    <property type="entry name" value="MFS_trans_sf"/>
</dbReference>
<feature type="transmembrane region" description="Helical" evidence="7">
    <location>
        <begin position="397"/>
        <end position="415"/>
    </location>
</feature>
<comment type="subcellular location">
    <subcellularLocation>
        <location evidence="1">Cell membrane</location>
        <topology evidence="1">Multi-pass membrane protein</topology>
    </subcellularLocation>
</comment>
<keyword evidence="10" id="KW-1185">Reference proteome</keyword>
<dbReference type="PROSITE" id="PS50850">
    <property type="entry name" value="MFS"/>
    <property type="match status" value="1"/>
</dbReference>
<feature type="transmembrane region" description="Helical" evidence="7">
    <location>
        <begin position="259"/>
        <end position="278"/>
    </location>
</feature>
<dbReference type="RefSeq" id="WP_267299453.1">
    <property type="nucleotide sequence ID" value="NZ_JAGJBZ010000002.1"/>
</dbReference>
<feature type="compositionally biased region" description="Pro residues" evidence="6">
    <location>
        <begin position="49"/>
        <end position="60"/>
    </location>
</feature>
<feature type="transmembrane region" description="Helical" evidence="7">
    <location>
        <begin position="338"/>
        <end position="362"/>
    </location>
</feature>
<evidence type="ECO:0000256" key="7">
    <source>
        <dbReference type="SAM" id="Phobius"/>
    </source>
</evidence>
<dbReference type="Pfam" id="PF07690">
    <property type="entry name" value="MFS_1"/>
    <property type="match status" value="1"/>
</dbReference>
<comment type="caution">
    <text evidence="9">The sequence shown here is derived from an EMBL/GenBank/DDBJ whole genome shotgun (WGS) entry which is preliminary data.</text>
</comment>
<dbReference type="PANTHER" id="PTHR23513:SF11">
    <property type="entry name" value="STAPHYLOFERRIN A TRANSPORTER"/>
    <property type="match status" value="1"/>
</dbReference>
<feature type="transmembrane region" description="Helical" evidence="7">
    <location>
        <begin position="136"/>
        <end position="157"/>
    </location>
</feature>
<keyword evidence="5 7" id="KW-0472">Membrane</keyword>
<name>A0ABU4KZ02_9ACTN</name>
<dbReference type="PANTHER" id="PTHR23513">
    <property type="entry name" value="INTEGRAL MEMBRANE EFFLUX PROTEIN-RELATED"/>
    <property type="match status" value="1"/>
</dbReference>
<keyword evidence="3 7" id="KW-0812">Transmembrane</keyword>
<evidence type="ECO:0000256" key="6">
    <source>
        <dbReference type="SAM" id="MobiDB-lite"/>
    </source>
</evidence>
<proteinExistence type="predicted"/>
<evidence type="ECO:0000259" key="8">
    <source>
        <dbReference type="PROSITE" id="PS50850"/>
    </source>
</evidence>
<feature type="compositionally biased region" description="Low complexity" evidence="6">
    <location>
        <begin position="1"/>
        <end position="14"/>
    </location>
</feature>
<dbReference type="EMBL" id="JARAVY010000002">
    <property type="protein sequence ID" value="MDX2908378.1"/>
    <property type="molecule type" value="Genomic_DNA"/>
</dbReference>
<organism evidence="9 10">
    <name type="scientific">Streptomyces griseiscabiei</name>
    <dbReference type="NCBI Taxonomy" id="2993540"/>
    <lineage>
        <taxon>Bacteria</taxon>
        <taxon>Bacillati</taxon>
        <taxon>Actinomycetota</taxon>
        <taxon>Actinomycetes</taxon>
        <taxon>Kitasatosporales</taxon>
        <taxon>Streptomycetaceae</taxon>
        <taxon>Streptomyces</taxon>
    </lineage>
</organism>
<sequence>MSQQNSPSPRAPRAGRADDPAVGGPSGTAEERRGPEPSGTAGAATARTPVPPAPPAPSAPSAPSVPSGRVPTTAPSASSAPVAQVTPVAVEVSTYREILAVAEFRVMFLAQIVATLGNATAQITLSVLVYERTGSPLLSSLTFALGFAPYLFGATLLSAVADRHPTRDVLVVCQTVSCGVVGLMAVPSAPIPLLLLLLLVLGTVAPVFQGARAASLPDLLSGAGYVLGRSLLRLVSQSTQIIGFAAGGLLLIALTPAQALLLASAGFGIAALLLRFGTRRLPARQEHDRSSVARSSLRGVRQVLATPGLRPLLLLTWLPPTLVVAPEALAAPYADQLGGGSGAIGLLLCAAPAGSVLGEILAGTLLPPGARVRLVLPLGCLMFVPLLFFVLAPGLVAATLLLLVCGFGFTYAMGLDQRVLDATPEELRGRALTLTMAGLMIGQGVGFAAAGAAAEFLPAHVVVAAAGALGLVSVLVCGARAPRGDASEQRAGAEG</sequence>
<keyword evidence="2" id="KW-1003">Cell membrane</keyword>
<evidence type="ECO:0000256" key="2">
    <source>
        <dbReference type="ARBA" id="ARBA00022475"/>
    </source>
</evidence>
<feature type="compositionally biased region" description="Low complexity" evidence="6">
    <location>
        <begin position="61"/>
        <end position="83"/>
    </location>
</feature>
<dbReference type="InterPro" id="IPR011701">
    <property type="entry name" value="MFS"/>
</dbReference>
<evidence type="ECO:0000256" key="3">
    <source>
        <dbReference type="ARBA" id="ARBA00022692"/>
    </source>
</evidence>
<feature type="transmembrane region" description="Helical" evidence="7">
    <location>
        <begin position="106"/>
        <end position="130"/>
    </location>
</feature>
<dbReference type="Proteomes" id="UP001271723">
    <property type="component" value="Unassembled WGS sequence"/>
</dbReference>
<feature type="region of interest" description="Disordered" evidence="6">
    <location>
        <begin position="1"/>
        <end position="83"/>
    </location>
</feature>
<gene>
    <name evidence="9" type="ORF">PV517_06620</name>
</gene>
<feature type="transmembrane region" description="Helical" evidence="7">
    <location>
        <begin position="427"/>
        <end position="450"/>
    </location>
</feature>
<accession>A0ABU4KZ02</accession>
<evidence type="ECO:0000256" key="5">
    <source>
        <dbReference type="ARBA" id="ARBA00023136"/>
    </source>
</evidence>
<feature type="transmembrane region" description="Helical" evidence="7">
    <location>
        <begin position="456"/>
        <end position="477"/>
    </location>
</feature>
<reference evidence="9 10" key="1">
    <citation type="journal article" date="2023" name="Microb. Genom.">
        <title>Mesoterricola silvestris gen. nov., sp. nov., Mesoterricola sediminis sp. nov., Geothrix oryzae sp. nov., Geothrix edaphica sp. nov., Geothrix rubra sp. nov., and Geothrix limicola sp. nov., six novel members of Acidobacteriota isolated from soils.</title>
        <authorList>
            <person name="Weisberg A.J."/>
            <person name="Pearce E."/>
            <person name="Kramer C.G."/>
            <person name="Chang J.H."/>
            <person name="Clarke C.R."/>
        </authorList>
    </citation>
    <scope>NUCLEOTIDE SEQUENCE [LARGE SCALE GENOMIC DNA]</scope>
    <source>
        <strain evidence="9 10">NRRL_B-2795</strain>
    </source>
</reference>
<feature type="compositionally biased region" description="Low complexity" evidence="6">
    <location>
        <begin position="37"/>
        <end position="48"/>
    </location>
</feature>
<protein>
    <submittedName>
        <fullName evidence="9">MFS transporter</fullName>
    </submittedName>
</protein>
<evidence type="ECO:0000256" key="1">
    <source>
        <dbReference type="ARBA" id="ARBA00004651"/>
    </source>
</evidence>
<feature type="domain" description="Major facilitator superfamily (MFS) profile" evidence="8">
    <location>
        <begin position="305"/>
        <end position="495"/>
    </location>
</feature>